<dbReference type="Gene3D" id="2.40.10.220">
    <property type="entry name" value="predicted glycosyltransferase like domains"/>
    <property type="match status" value="1"/>
</dbReference>
<dbReference type="EMBL" id="FPCH01000003">
    <property type="protein sequence ID" value="SFV37197.1"/>
    <property type="molecule type" value="Genomic_DNA"/>
</dbReference>
<dbReference type="Proteomes" id="UP000199423">
    <property type="component" value="Unassembled WGS sequence"/>
</dbReference>
<sequence length="288" mass="31764">MFRALLKISEPRRSSVPRTRISNEPDEGNALFEALICEFHWTALQIGGIAACMNAALALGRTWTLRSCSNLVPVEPPIINVALRAWQEIGISGELAASISKIYFDLLDAKKLAIPLIDQAGAFSGSGVSLAKLEQITALWRKLAEDCKIAVRRLEPETRWRFNGVYTGNALILSKFLQEAQSGSYGCVNQFGEAAIPVLPQRRKTPRYVLLQPCKISDKVGSSIAFARDISKSGIGLDCERDLALKERVLVELRSGQKLKGTVVWSRNKRVSVQFDEPLTDGDPLIAR</sequence>
<organism evidence="2 3">
    <name type="scientific">Hyphomicrobium facile</name>
    <dbReference type="NCBI Taxonomy" id="51670"/>
    <lineage>
        <taxon>Bacteria</taxon>
        <taxon>Pseudomonadati</taxon>
        <taxon>Pseudomonadota</taxon>
        <taxon>Alphaproteobacteria</taxon>
        <taxon>Hyphomicrobiales</taxon>
        <taxon>Hyphomicrobiaceae</taxon>
        <taxon>Hyphomicrobium</taxon>
    </lineage>
</organism>
<dbReference type="AlphaFoldDB" id="A0A1I7NR82"/>
<feature type="domain" description="PilZ" evidence="1">
    <location>
        <begin position="201"/>
        <end position="281"/>
    </location>
</feature>
<dbReference type="InterPro" id="IPR009875">
    <property type="entry name" value="PilZ_domain"/>
</dbReference>
<evidence type="ECO:0000313" key="2">
    <source>
        <dbReference type="EMBL" id="SFV37197.1"/>
    </source>
</evidence>
<accession>A0A1I7NR82</accession>
<dbReference type="GO" id="GO:0035438">
    <property type="term" value="F:cyclic-di-GMP binding"/>
    <property type="evidence" value="ECO:0007669"/>
    <property type="project" value="InterPro"/>
</dbReference>
<proteinExistence type="predicted"/>
<dbReference type="OrthoDB" id="7929489at2"/>
<gene>
    <name evidence="2" type="ORF">SAMN04488557_3040</name>
</gene>
<evidence type="ECO:0000313" key="3">
    <source>
        <dbReference type="Proteomes" id="UP000199423"/>
    </source>
</evidence>
<protein>
    <submittedName>
        <fullName evidence="2">PilZ domain-containing protein</fullName>
    </submittedName>
</protein>
<name>A0A1I7NR82_9HYPH</name>
<evidence type="ECO:0000259" key="1">
    <source>
        <dbReference type="Pfam" id="PF07238"/>
    </source>
</evidence>
<dbReference type="RefSeq" id="WP_092868566.1">
    <property type="nucleotide sequence ID" value="NZ_FPCH01000003.1"/>
</dbReference>
<keyword evidence="3" id="KW-1185">Reference proteome</keyword>
<reference evidence="3" key="1">
    <citation type="submission" date="2016-10" db="EMBL/GenBank/DDBJ databases">
        <authorList>
            <person name="Varghese N."/>
            <person name="Submissions S."/>
        </authorList>
    </citation>
    <scope>NUCLEOTIDE SEQUENCE [LARGE SCALE GENOMIC DNA]</scope>
    <source>
        <strain evidence="3">DSM 1565</strain>
    </source>
</reference>
<dbReference type="SUPFAM" id="SSF141371">
    <property type="entry name" value="PilZ domain-like"/>
    <property type="match status" value="1"/>
</dbReference>
<dbReference type="Pfam" id="PF07238">
    <property type="entry name" value="PilZ"/>
    <property type="match status" value="1"/>
</dbReference>